<name>A0A4Z0R5C0_9FIRM</name>
<evidence type="ECO:0000313" key="9">
    <source>
        <dbReference type="Proteomes" id="UP000298460"/>
    </source>
</evidence>
<evidence type="ECO:0000256" key="2">
    <source>
        <dbReference type="ARBA" id="ARBA00022695"/>
    </source>
</evidence>
<gene>
    <name evidence="8" type="ORF">E4K67_12355</name>
</gene>
<evidence type="ECO:0000256" key="1">
    <source>
        <dbReference type="ARBA" id="ARBA00022679"/>
    </source>
</evidence>
<sequence>MKSGSGFSKYDSKEINRSVYYYKDVDVLINKENIKDANALAEYEADMTMLRQYQLEKEQMVKGRFGITHLKRIHGYIFQDIYPFAGKLRTENIEKGSTHFCKSQFIVGETYVGGFQ</sequence>
<organism evidence="8 9">
    <name type="scientific">Desulfosporosinus fructosivorans</name>
    <dbReference type="NCBI Taxonomy" id="2018669"/>
    <lineage>
        <taxon>Bacteria</taxon>
        <taxon>Bacillati</taxon>
        <taxon>Bacillota</taxon>
        <taxon>Clostridia</taxon>
        <taxon>Eubacteriales</taxon>
        <taxon>Desulfitobacteriaceae</taxon>
        <taxon>Desulfosporosinus</taxon>
    </lineage>
</organism>
<dbReference type="AlphaFoldDB" id="A0A4Z0R5C0"/>
<protein>
    <recommendedName>
        <fullName evidence="5">protein adenylyltransferase</fullName>
        <ecNumber evidence="5">2.7.7.108</ecNumber>
    </recommendedName>
</protein>
<evidence type="ECO:0000256" key="3">
    <source>
        <dbReference type="ARBA" id="ARBA00022741"/>
    </source>
</evidence>
<evidence type="ECO:0000256" key="7">
    <source>
        <dbReference type="ARBA" id="ARBA00048696"/>
    </source>
</evidence>
<evidence type="ECO:0000256" key="6">
    <source>
        <dbReference type="ARBA" id="ARBA00047939"/>
    </source>
</evidence>
<evidence type="ECO:0000256" key="5">
    <source>
        <dbReference type="ARBA" id="ARBA00034531"/>
    </source>
</evidence>
<dbReference type="RefSeq" id="WP_135547142.1">
    <property type="nucleotide sequence ID" value="NZ_SPQQ01000004.1"/>
</dbReference>
<dbReference type="EC" id="2.7.7.108" evidence="5"/>
<dbReference type="Gene3D" id="1.10.3290.10">
    <property type="entry name" value="Fido-like domain"/>
    <property type="match status" value="1"/>
</dbReference>
<dbReference type="PANTHER" id="PTHR39560">
    <property type="entry name" value="PROTEIN ADENYLYLTRANSFERASE FIC-RELATED"/>
    <property type="match status" value="1"/>
</dbReference>
<dbReference type="GO" id="GO:0070733">
    <property type="term" value="F:AMPylase activity"/>
    <property type="evidence" value="ECO:0007669"/>
    <property type="project" value="UniProtKB-EC"/>
</dbReference>
<reference evidence="8 9" key="1">
    <citation type="submission" date="2019-03" db="EMBL/GenBank/DDBJ databases">
        <title>Draft Genome Sequence of Desulfosporosinus fructosivorans Strain 63.6F, Isolated from Marine Sediment in the Baltic Sea.</title>
        <authorList>
            <person name="Hausmann B."/>
            <person name="Vandieken V."/>
            <person name="Pjevac P."/>
            <person name="Schreck K."/>
            <person name="Herbold C.W."/>
            <person name="Loy A."/>
        </authorList>
    </citation>
    <scope>NUCLEOTIDE SEQUENCE [LARGE SCALE GENOMIC DNA]</scope>
    <source>
        <strain evidence="8 9">63.6F</strain>
    </source>
</reference>
<dbReference type="SUPFAM" id="SSF140931">
    <property type="entry name" value="Fic-like"/>
    <property type="match status" value="1"/>
</dbReference>
<proteinExistence type="predicted"/>
<dbReference type="EMBL" id="SPQQ01000004">
    <property type="protein sequence ID" value="TGE37535.1"/>
    <property type="molecule type" value="Genomic_DNA"/>
</dbReference>
<dbReference type="InterPro" id="IPR036597">
    <property type="entry name" value="Fido-like_dom_sf"/>
</dbReference>
<comment type="catalytic activity">
    <reaction evidence="6">
        <text>L-threonyl-[protein] + ATP = 3-O-(5'-adenylyl)-L-threonyl-[protein] + diphosphate</text>
        <dbReference type="Rhea" id="RHEA:54292"/>
        <dbReference type="Rhea" id="RHEA-COMP:11060"/>
        <dbReference type="Rhea" id="RHEA-COMP:13847"/>
        <dbReference type="ChEBI" id="CHEBI:30013"/>
        <dbReference type="ChEBI" id="CHEBI:30616"/>
        <dbReference type="ChEBI" id="CHEBI:33019"/>
        <dbReference type="ChEBI" id="CHEBI:138113"/>
        <dbReference type="EC" id="2.7.7.108"/>
    </reaction>
</comment>
<accession>A0A4Z0R5C0</accession>
<keyword evidence="9" id="KW-1185">Reference proteome</keyword>
<dbReference type="OrthoDB" id="9813719at2"/>
<keyword evidence="4" id="KW-0067">ATP-binding</keyword>
<comment type="caution">
    <text evidence="8">The sequence shown here is derived from an EMBL/GenBank/DDBJ whole genome shotgun (WGS) entry which is preliminary data.</text>
</comment>
<dbReference type="GO" id="GO:0051302">
    <property type="term" value="P:regulation of cell division"/>
    <property type="evidence" value="ECO:0007669"/>
    <property type="project" value="TreeGrafter"/>
</dbReference>
<evidence type="ECO:0000256" key="4">
    <source>
        <dbReference type="ARBA" id="ARBA00022840"/>
    </source>
</evidence>
<evidence type="ECO:0000313" key="8">
    <source>
        <dbReference type="EMBL" id="TGE37535.1"/>
    </source>
</evidence>
<keyword evidence="2" id="KW-0548">Nucleotidyltransferase</keyword>
<dbReference type="PANTHER" id="PTHR39560:SF1">
    <property type="entry name" value="PROTEIN ADENYLYLTRANSFERASE FIC-RELATED"/>
    <property type="match status" value="1"/>
</dbReference>
<keyword evidence="1" id="KW-0808">Transferase</keyword>
<dbReference type="GO" id="GO:0005524">
    <property type="term" value="F:ATP binding"/>
    <property type="evidence" value="ECO:0007669"/>
    <property type="project" value="UniProtKB-KW"/>
</dbReference>
<dbReference type="Proteomes" id="UP000298460">
    <property type="component" value="Unassembled WGS sequence"/>
</dbReference>
<comment type="catalytic activity">
    <reaction evidence="7">
        <text>L-tyrosyl-[protein] + ATP = O-(5'-adenylyl)-L-tyrosyl-[protein] + diphosphate</text>
        <dbReference type="Rhea" id="RHEA:54288"/>
        <dbReference type="Rhea" id="RHEA-COMP:10136"/>
        <dbReference type="Rhea" id="RHEA-COMP:13846"/>
        <dbReference type="ChEBI" id="CHEBI:30616"/>
        <dbReference type="ChEBI" id="CHEBI:33019"/>
        <dbReference type="ChEBI" id="CHEBI:46858"/>
        <dbReference type="ChEBI" id="CHEBI:83624"/>
        <dbReference type="EC" id="2.7.7.108"/>
    </reaction>
</comment>
<keyword evidence="3" id="KW-0547">Nucleotide-binding</keyword>